<sequence length="131" mass="14891">MGDCQVLAAFFLTPKATFKGALFLNDVFVIESKNEGNPKPEPKKDAMEIRVAGCKSNYFILVPHIKFPKVIWMRKNNIMEKSLSTVSCTISFILINQIKVVAESKFDLSQIFIYFKKITTVPKTLVLISRE</sequence>
<comment type="caution">
    <text evidence="1">The sequence shown here is derived from an EMBL/GenBank/DDBJ whole genome shotgun (WGS) entry which is preliminary data.</text>
</comment>
<dbReference type="AlphaFoldDB" id="A0A5N5SL65"/>
<dbReference type="Proteomes" id="UP000326759">
    <property type="component" value="Unassembled WGS sequence"/>
</dbReference>
<protein>
    <submittedName>
        <fullName evidence="1">Uncharacterized protein</fullName>
    </submittedName>
</protein>
<evidence type="ECO:0000313" key="1">
    <source>
        <dbReference type="EMBL" id="KAB7494329.1"/>
    </source>
</evidence>
<reference evidence="1 2" key="1">
    <citation type="journal article" date="2019" name="PLoS Biol.">
        <title>Sex chromosomes control vertical transmission of feminizing Wolbachia symbionts in an isopod.</title>
        <authorList>
            <person name="Becking T."/>
            <person name="Chebbi M.A."/>
            <person name="Giraud I."/>
            <person name="Moumen B."/>
            <person name="Laverre T."/>
            <person name="Caubet Y."/>
            <person name="Peccoud J."/>
            <person name="Gilbert C."/>
            <person name="Cordaux R."/>
        </authorList>
    </citation>
    <scope>NUCLEOTIDE SEQUENCE [LARGE SCALE GENOMIC DNA]</scope>
    <source>
        <strain evidence="1">ANa2</strain>
        <tissue evidence="1">Whole body excluding digestive tract and cuticle</tissue>
    </source>
</reference>
<dbReference type="EMBL" id="SEYY01024175">
    <property type="protein sequence ID" value="KAB7494329.1"/>
    <property type="molecule type" value="Genomic_DNA"/>
</dbReference>
<organism evidence="1 2">
    <name type="scientific">Armadillidium nasatum</name>
    <dbReference type="NCBI Taxonomy" id="96803"/>
    <lineage>
        <taxon>Eukaryota</taxon>
        <taxon>Metazoa</taxon>
        <taxon>Ecdysozoa</taxon>
        <taxon>Arthropoda</taxon>
        <taxon>Crustacea</taxon>
        <taxon>Multicrustacea</taxon>
        <taxon>Malacostraca</taxon>
        <taxon>Eumalacostraca</taxon>
        <taxon>Peracarida</taxon>
        <taxon>Isopoda</taxon>
        <taxon>Oniscidea</taxon>
        <taxon>Crinocheta</taxon>
        <taxon>Armadillidiidae</taxon>
        <taxon>Armadillidium</taxon>
    </lineage>
</organism>
<name>A0A5N5SL65_9CRUS</name>
<accession>A0A5N5SL65</accession>
<evidence type="ECO:0000313" key="2">
    <source>
        <dbReference type="Proteomes" id="UP000326759"/>
    </source>
</evidence>
<proteinExistence type="predicted"/>
<gene>
    <name evidence="1" type="ORF">Anas_04465</name>
</gene>
<keyword evidence="2" id="KW-1185">Reference proteome</keyword>